<keyword evidence="1" id="KW-0812">Transmembrane</keyword>
<proteinExistence type="predicted"/>
<dbReference type="InterPro" id="IPR025327">
    <property type="entry name" value="DUF4233"/>
</dbReference>
<feature type="transmembrane region" description="Helical" evidence="1">
    <location>
        <begin position="15"/>
        <end position="40"/>
    </location>
</feature>
<evidence type="ECO:0000313" key="2">
    <source>
        <dbReference type="EMBL" id="GAA4387228.1"/>
    </source>
</evidence>
<evidence type="ECO:0000313" key="3">
    <source>
        <dbReference type="Proteomes" id="UP001500390"/>
    </source>
</evidence>
<dbReference type="Proteomes" id="UP001500390">
    <property type="component" value="Unassembled WGS sequence"/>
</dbReference>
<keyword evidence="1" id="KW-1133">Transmembrane helix</keyword>
<feature type="transmembrane region" description="Helical" evidence="1">
    <location>
        <begin position="90"/>
        <end position="112"/>
    </location>
</feature>
<name>A0ABP8J9J1_9MICO</name>
<feature type="transmembrane region" description="Helical" evidence="1">
    <location>
        <begin position="52"/>
        <end position="70"/>
    </location>
</feature>
<protein>
    <recommendedName>
        <fullName evidence="4">DUF4233 domain-containing protein</fullName>
    </recommendedName>
</protein>
<comment type="caution">
    <text evidence="2">The sequence shown here is derived from an EMBL/GenBank/DDBJ whole genome shotgun (WGS) entry which is preliminary data.</text>
</comment>
<keyword evidence="3" id="KW-1185">Reference proteome</keyword>
<organism evidence="2 3">
    <name type="scientific">Ornithinibacter aureus</name>
    <dbReference type="NCBI Taxonomy" id="622664"/>
    <lineage>
        <taxon>Bacteria</taxon>
        <taxon>Bacillati</taxon>
        <taxon>Actinomycetota</taxon>
        <taxon>Actinomycetes</taxon>
        <taxon>Micrococcales</taxon>
        <taxon>Intrasporangiaceae</taxon>
        <taxon>Ornithinibacter</taxon>
    </lineage>
</organism>
<reference evidence="3" key="1">
    <citation type="journal article" date="2019" name="Int. J. Syst. Evol. Microbiol.">
        <title>The Global Catalogue of Microorganisms (GCM) 10K type strain sequencing project: providing services to taxonomists for standard genome sequencing and annotation.</title>
        <authorList>
            <consortium name="The Broad Institute Genomics Platform"/>
            <consortium name="The Broad Institute Genome Sequencing Center for Infectious Disease"/>
            <person name="Wu L."/>
            <person name="Ma J."/>
        </authorList>
    </citation>
    <scope>NUCLEOTIDE SEQUENCE [LARGE SCALE GENOMIC DNA]</scope>
    <source>
        <strain evidence="3">JCM 17738</strain>
    </source>
</reference>
<dbReference type="Pfam" id="PF14017">
    <property type="entry name" value="DUF4233"/>
    <property type="match status" value="1"/>
</dbReference>
<dbReference type="EMBL" id="BAABFX010000007">
    <property type="protein sequence ID" value="GAA4387228.1"/>
    <property type="molecule type" value="Genomic_DNA"/>
</dbReference>
<accession>A0ABP8J9J1</accession>
<gene>
    <name evidence="2" type="ORF">GCM10023153_01460</name>
</gene>
<dbReference type="RefSeq" id="WP_159898462.1">
    <property type="nucleotide sequence ID" value="NZ_BAABFX010000007.1"/>
</dbReference>
<sequence>MTRLPFYGRQGKFTFRLLAITLFGQSIILSFFALVARGNAIAAGRPQEGERLLWIGLGLALLALVASGLIRRPYGITLGWIVQALTWASAVVVTAMIGVALVFTALWLLLLVQGMKVDRIVAEREQSEAGEPAPDAA</sequence>
<evidence type="ECO:0000256" key="1">
    <source>
        <dbReference type="SAM" id="Phobius"/>
    </source>
</evidence>
<keyword evidence="1" id="KW-0472">Membrane</keyword>
<evidence type="ECO:0008006" key="4">
    <source>
        <dbReference type="Google" id="ProtNLM"/>
    </source>
</evidence>